<reference evidence="1 2" key="1">
    <citation type="submission" date="2021-03" db="EMBL/GenBank/DDBJ databases">
        <title>Genomic Encyclopedia of Type Strains, Phase IV (KMG-IV): sequencing the most valuable type-strain genomes for metagenomic binning, comparative biology and taxonomic classification.</title>
        <authorList>
            <person name="Goeker M."/>
        </authorList>
    </citation>
    <scope>NUCLEOTIDE SEQUENCE [LARGE SCALE GENOMIC DNA]</scope>
    <source>
        <strain evidence="1 2">DSM 28650</strain>
    </source>
</reference>
<evidence type="ECO:0000313" key="2">
    <source>
        <dbReference type="Proteomes" id="UP001519308"/>
    </source>
</evidence>
<comment type="caution">
    <text evidence="1">The sequence shown here is derived from an EMBL/GenBank/DDBJ whole genome shotgun (WGS) entry which is preliminary data.</text>
</comment>
<sequence length="36" mass="4149">MLQHGIFACHESGLMDIYNNRALISYEVIAYMLNNC</sequence>
<protein>
    <submittedName>
        <fullName evidence="1">Uncharacterized protein</fullName>
    </submittedName>
</protein>
<accession>A0ABS4K825</accession>
<proteinExistence type="predicted"/>
<dbReference type="Proteomes" id="UP001519308">
    <property type="component" value="Unassembled WGS sequence"/>
</dbReference>
<keyword evidence="2" id="KW-1185">Reference proteome</keyword>
<name>A0ABS4K825_9CLOT</name>
<gene>
    <name evidence="1" type="ORF">J2Z44_003783</name>
</gene>
<organism evidence="1 2">
    <name type="scientific">Clostridium punense</name>
    <dbReference type="NCBI Taxonomy" id="1054297"/>
    <lineage>
        <taxon>Bacteria</taxon>
        <taxon>Bacillati</taxon>
        <taxon>Bacillota</taxon>
        <taxon>Clostridia</taxon>
        <taxon>Eubacteriales</taxon>
        <taxon>Clostridiaceae</taxon>
        <taxon>Clostridium</taxon>
    </lineage>
</organism>
<evidence type="ECO:0000313" key="1">
    <source>
        <dbReference type="EMBL" id="MBP2023938.1"/>
    </source>
</evidence>
<dbReference type="EMBL" id="JAGGLL010000042">
    <property type="protein sequence ID" value="MBP2023938.1"/>
    <property type="molecule type" value="Genomic_DNA"/>
</dbReference>